<evidence type="ECO:0000313" key="1">
    <source>
        <dbReference type="EMBL" id="KMS75003.1"/>
    </source>
</evidence>
<dbReference type="Proteomes" id="UP000037432">
    <property type="component" value="Unassembled WGS sequence"/>
</dbReference>
<name>A0A0J7ZIR2_STRVR</name>
<dbReference type="PATRIC" id="fig|1938.3.peg.2463"/>
<comment type="caution">
    <text evidence="1">The sequence shown here is derived from an EMBL/GenBank/DDBJ whole genome shotgun (WGS) entry which is preliminary data.</text>
</comment>
<organism evidence="1 2">
    <name type="scientific">Streptomyces viridochromogenes</name>
    <dbReference type="NCBI Taxonomy" id="1938"/>
    <lineage>
        <taxon>Bacteria</taxon>
        <taxon>Bacillati</taxon>
        <taxon>Actinomycetota</taxon>
        <taxon>Actinomycetes</taxon>
        <taxon>Kitasatosporales</taxon>
        <taxon>Streptomycetaceae</taxon>
        <taxon>Streptomyces</taxon>
    </lineage>
</organism>
<reference evidence="1 2" key="1">
    <citation type="submission" date="2015-06" db="EMBL/GenBank/DDBJ databases">
        <authorList>
            <person name="Ju K.-S."/>
            <person name="Doroghazi J.R."/>
            <person name="Metcalf W.W."/>
        </authorList>
    </citation>
    <scope>NUCLEOTIDE SEQUENCE [LARGE SCALE GENOMIC DNA]</scope>
    <source>
        <strain evidence="1 2">NRRL 3414</strain>
    </source>
</reference>
<sequence>MAAPAGVPTGRPWLPVTSLVERAGGERLQSLGLRGGPADGGLDAVEGGDALVFQRASTRRWLASWIWVWSWARLRSTSAWAEAGIAGS</sequence>
<dbReference type="EMBL" id="LFNT01000010">
    <property type="protein sequence ID" value="KMS75003.1"/>
    <property type="molecule type" value="Genomic_DNA"/>
</dbReference>
<protein>
    <submittedName>
        <fullName evidence="1">Uncharacterized protein</fullName>
    </submittedName>
</protein>
<evidence type="ECO:0000313" key="2">
    <source>
        <dbReference type="Proteomes" id="UP000037432"/>
    </source>
</evidence>
<gene>
    <name evidence="1" type="ORF">ACM01_12025</name>
</gene>
<dbReference type="AlphaFoldDB" id="A0A0J7ZIR2"/>
<accession>A0A0J7ZIR2</accession>
<proteinExistence type="predicted"/>